<dbReference type="InterPro" id="IPR013740">
    <property type="entry name" value="Redoxin"/>
</dbReference>
<dbReference type="CDD" id="cd02966">
    <property type="entry name" value="TlpA_like_family"/>
    <property type="match status" value="1"/>
</dbReference>
<dbReference type="InterPro" id="IPR050553">
    <property type="entry name" value="Thioredoxin_ResA/DsbE_sf"/>
</dbReference>
<sequence length="181" mass="20766">MNIKKITMRSIIVLFVMIIGFYTVLVSKSEPNGQVVHATSIVHNSYKDAKPFSLEDRHGNTVRLSDFKGRTVLMTAWTTWCGECREELETLHHIQQHYPENKLKVLAVNLTTEETSLENVKRFLGNEPMKATVLFDTKGIVKQRYGIYGIPISFLIDPYGKIIRTFPGVINQKDLDQWLPN</sequence>
<keyword evidence="4" id="KW-1185">Reference proteome</keyword>
<comment type="caution">
    <text evidence="3">The sequence shown here is derived from an EMBL/GenBank/DDBJ whole genome shotgun (WGS) entry which is preliminary data.</text>
</comment>
<protein>
    <submittedName>
        <fullName evidence="3">Redoxin family protein</fullName>
    </submittedName>
</protein>
<reference evidence="3 4" key="1">
    <citation type="submission" date="2019-11" db="EMBL/GenBank/DDBJ databases">
        <title>Terrilactibacillus tamarindus sp. nov. BCM23-1 isolated from bark of Tamarindus indica.</title>
        <authorList>
            <person name="Kingkaew E."/>
            <person name="Tanasupawat S."/>
        </authorList>
    </citation>
    <scope>NUCLEOTIDE SEQUENCE [LARGE SCALE GENOMIC DNA]</scope>
    <source>
        <strain evidence="3 4">BCM23-1</strain>
    </source>
</reference>
<organism evidence="3 4">
    <name type="scientific">Terrilactibacillus tamarindi</name>
    <dbReference type="NCBI Taxonomy" id="2599694"/>
    <lineage>
        <taxon>Bacteria</taxon>
        <taxon>Bacillati</taxon>
        <taxon>Bacillota</taxon>
        <taxon>Bacilli</taxon>
        <taxon>Bacillales</taxon>
        <taxon>Bacillaceae</taxon>
        <taxon>Terrilactibacillus</taxon>
    </lineage>
</organism>
<dbReference type="GO" id="GO:0016491">
    <property type="term" value="F:oxidoreductase activity"/>
    <property type="evidence" value="ECO:0007669"/>
    <property type="project" value="InterPro"/>
</dbReference>
<evidence type="ECO:0000259" key="2">
    <source>
        <dbReference type="PROSITE" id="PS51352"/>
    </source>
</evidence>
<feature type="domain" description="Thioredoxin" evidence="2">
    <location>
        <begin position="43"/>
        <end position="181"/>
    </location>
</feature>
<dbReference type="AlphaFoldDB" id="A0A6N8CL48"/>
<accession>A0A6N8CL48</accession>
<keyword evidence="1" id="KW-0472">Membrane</keyword>
<evidence type="ECO:0000256" key="1">
    <source>
        <dbReference type="SAM" id="Phobius"/>
    </source>
</evidence>
<proteinExistence type="predicted"/>
<dbReference type="Gene3D" id="3.40.30.10">
    <property type="entry name" value="Glutaredoxin"/>
    <property type="match status" value="1"/>
</dbReference>
<dbReference type="PROSITE" id="PS51352">
    <property type="entry name" value="THIOREDOXIN_2"/>
    <property type="match status" value="1"/>
</dbReference>
<dbReference type="Proteomes" id="UP000440978">
    <property type="component" value="Unassembled WGS sequence"/>
</dbReference>
<name>A0A6N8CL48_9BACI</name>
<dbReference type="SUPFAM" id="SSF52833">
    <property type="entry name" value="Thioredoxin-like"/>
    <property type="match status" value="1"/>
</dbReference>
<dbReference type="EMBL" id="WNHB01000001">
    <property type="protein sequence ID" value="MTT30569.1"/>
    <property type="molecule type" value="Genomic_DNA"/>
</dbReference>
<gene>
    <name evidence="3" type="ORF">GMB86_00885</name>
</gene>
<dbReference type="InterPro" id="IPR036249">
    <property type="entry name" value="Thioredoxin-like_sf"/>
</dbReference>
<evidence type="ECO:0000313" key="4">
    <source>
        <dbReference type="Proteomes" id="UP000440978"/>
    </source>
</evidence>
<feature type="transmembrane region" description="Helical" evidence="1">
    <location>
        <begin position="6"/>
        <end position="25"/>
    </location>
</feature>
<dbReference type="OrthoDB" id="25753at2"/>
<evidence type="ECO:0000313" key="3">
    <source>
        <dbReference type="EMBL" id="MTT30569.1"/>
    </source>
</evidence>
<keyword evidence="1" id="KW-0812">Transmembrane</keyword>
<dbReference type="PANTHER" id="PTHR42852:SF18">
    <property type="entry name" value="CHROMOSOME UNDETERMINED SCAFFOLD_47, WHOLE GENOME SHOTGUN SEQUENCE"/>
    <property type="match status" value="1"/>
</dbReference>
<dbReference type="PANTHER" id="PTHR42852">
    <property type="entry name" value="THIOL:DISULFIDE INTERCHANGE PROTEIN DSBE"/>
    <property type="match status" value="1"/>
</dbReference>
<dbReference type="InterPro" id="IPR013766">
    <property type="entry name" value="Thioredoxin_domain"/>
</dbReference>
<keyword evidence="1" id="KW-1133">Transmembrane helix</keyword>
<dbReference type="Pfam" id="PF08534">
    <property type="entry name" value="Redoxin"/>
    <property type="match status" value="1"/>
</dbReference>